<gene>
    <name evidence="2" type="ORF">KOR34_19460</name>
</gene>
<organism evidence="2 3">
    <name type="scientific">Posidoniimonas corsicana</name>
    <dbReference type="NCBI Taxonomy" id="1938618"/>
    <lineage>
        <taxon>Bacteria</taxon>
        <taxon>Pseudomonadati</taxon>
        <taxon>Planctomycetota</taxon>
        <taxon>Planctomycetia</taxon>
        <taxon>Pirellulales</taxon>
        <taxon>Lacipirellulaceae</taxon>
        <taxon>Posidoniimonas</taxon>
    </lineage>
</organism>
<dbReference type="Proteomes" id="UP000316714">
    <property type="component" value="Unassembled WGS sequence"/>
</dbReference>
<accession>A0A5C5VGC5</accession>
<proteinExistence type="predicted"/>
<dbReference type="OrthoDB" id="274940at2"/>
<dbReference type="RefSeq" id="WP_146564362.1">
    <property type="nucleotide sequence ID" value="NZ_SIHJ01000001.1"/>
</dbReference>
<evidence type="ECO:0000313" key="2">
    <source>
        <dbReference type="EMBL" id="TWT37000.1"/>
    </source>
</evidence>
<evidence type="ECO:0008006" key="4">
    <source>
        <dbReference type="Google" id="ProtNLM"/>
    </source>
</evidence>
<protein>
    <recommendedName>
        <fullName evidence="4">Imelysin</fullName>
    </recommendedName>
</protein>
<sequence length="324" mass="35662" precursor="true">MRYRSELLFAAVAVACTLAPVGAAGSERIGLADDDSQRIWSKVEAIGAELEALRFYMGKPVNKQPALDVNGADAREVYYQLVATFRNAERLCFQHLREHSIARRPEGAEVTAADSLRMADAVLSLLRKVRRHLGVEAPSGAGLPESEQTPSDLFCAVVQANRQLNLLLDQQVAPSDVFEQVTRAVGYTARLLEVFPDAVTIPAEPEYVVGRRPGDVYRRLLGCREIVREISAGAGQPLLELHVEEADIEQAAPSDVYHLASLVLSEVSYLHSQHGGLPEPPAVYYVGRKFPSDVYQRVGLLERQLTELRAHAGLQPDWLMTGAR</sequence>
<evidence type="ECO:0000313" key="3">
    <source>
        <dbReference type="Proteomes" id="UP000316714"/>
    </source>
</evidence>
<dbReference type="AlphaFoldDB" id="A0A5C5VGC5"/>
<keyword evidence="3" id="KW-1185">Reference proteome</keyword>
<evidence type="ECO:0000256" key="1">
    <source>
        <dbReference type="SAM" id="SignalP"/>
    </source>
</evidence>
<dbReference type="EMBL" id="SIHJ01000001">
    <property type="protein sequence ID" value="TWT37000.1"/>
    <property type="molecule type" value="Genomic_DNA"/>
</dbReference>
<feature type="chain" id="PRO_5022734310" description="Imelysin" evidence="1">
    <location>
        <begin position="24"/>
        <end position="324"/>
    </location>
</feature>
<reference evidence="2 3" key="1">
    <citation type="submission" date="2019-02" db="EMBL/GenBank/DDBJ databases">
        <title>Deep-cultivation of Planctomycetes and their phenomic and genomic characterization uncovers novel biology.</title>
        <authorList>
            <person name="Wiegand S."/>
            <person name="Jogler M."/>
            <person name="Boedeker C."/>
            <person name="Pinto D."/>
            <person name="Vollmers J."/>
            <person name="Rivas-Marin E."/>
            <person name="Kohn T."/>
            <person name="Peeters S.H."/>
            <person name="Heuer A."/>
            <person name="Rast P."/>
            <person name="Oberbeckmann S."/>
            <person name="Bunk B."/>
            <person name="Jeske O."/>
            <person name="Meyerdierks A."/>
            <person name="Storesund J.E."/>
            <person name="Kallscheuer N."/>
            <person name="Luecker S."/>
            <person name="Lage O.M."/>
            <person name="Pohl T."/>
            <person name="Merkel B.J."/>
            <person name="Hornburger P."/>
            <person name="Mueller R.-W."/>
            <person name="Bruemmer F."/>
            <person name="Labrenz M."/>
            <person name="Spormann A.M."/>
            <person name="Op Den Camp H."/>
            <person name="Overmann J."/>
            <person name="Amann R."/>
            <person name="Jetten M.S.M."/>
            <person name="Mascher T."/>
            <person name="Medema M.H."/>
            <person name="Devos D.P."/>
            <person name="Kaster A.-K."/>
            <person name="Ovreas L."/>
            <person name="Rohde M."/>
            <person name="Galperin M.Y."/>
            <person name="Jogler C."/>
        </authorList>
    </citation>
    <scope>NUCLEOTIDE SEQUENCE [LARGE SCALE GENOMIC DNA]</scope>
    <source>
        <strain evidence="2 3">KOR34</strain>
    </source>
</reference>
<keyword evidence="1" id="KW-0732">Signal</keyword>
<feature type="signal peptide" evidence="1">
    <location>
        <begin position="1"/>
        <end position="23"/>
    </location>
</feature>
<comment type="caution">
    <text evidence="2">The sequence shown here is derived from an EMBL/GenBank/DDBJ whole genome shotgun (WGS) entry which is preliminary data.</text>
</comment>
<name>A0A5C5VGC5_9BACT</name>